<evidence type="ECO:0008006" key="4">
    <source>
        <dbReference type="Google" id="ProtNLM"/>
    </source>
</evidence>
<evidence type="ECO:0000313" key="2">
    <source>
        <dbReference type="EMBL" id="ADG87383.1"/>
    </source>
</evidence>
<keyword evidence="1" id="KW-1133">Transmembrane helix</keyword>
<evidence type="ECO:0000313" key="3">
    <source>
        <dbReference type="Proteomes" id="UP000006640"/>
    </source>
</evidence>
<name>D6Y5N7_THEBD</name>
<proteinExistence type="predicted"/>
<sequence length="133" mass="14184">MTTPLPMTPEMGGRRALAFALIALIFTLLLPTAGLVLSLFSIMIAIRDLRTLQLAKQRLGMAIGAVVIASIALLLGAASAAVQYYFSAELSAYYECTKGAGTVEAQQDCNDQLRRSVEKKLGVPLPPSFPSLL</sequence>
<dbReference type="STRING" id="469371.Tbis_0658"/>
<protein>
    <recommendedName>
        <fullName evidence="4">DUF4190 domain-containing protein</fullName>
    </recommendedName>
</protein>
<feature type="transmembrane region" description="Helical" evidence="1">
    <location>
        <begin position="16"/>
        <end position="46"/>
    </location>
</feature>
<keyword evidence="1" id="KW-0812">Transmembrane</keyword>
<reference evidence="2 3" key="1">
    <citation type="submission" date="2010-01" db="EMBL/GenBank/DDBJ databases">
        <title>The complete genome of Thermobispora bispora DSM 43833.</title>
        <authorList>
            <consortium name="US DOE Joint Genome Institute (JGI-PGF)"/>
            <person name="Lucas S."/>
            <person name="Copeland A."/>
            <person name="Lapidus A."/>
            <person name="Glavina del Rio T."/>
            <person name="Dalin E."/>
            <person name="Tice H."/>
            <person name="Bruce D."/>
            <person name="Goodwin L."/>
            <person name="Pitluck S."/>
            <person name="Kyrpides N."/>
            <person name="Mavromatis K."/>
            <person name="Ivanova N."/>
            <person name="Mikhailova N."/>
            <person name="Chertkov O."/>
            <person name="Brettin T."/>
            <person name="Detter J.C."/>
            <person name="Han C."/>
            <person name="Larimer F."/>
            <person name="Land M."/>
            <person name="Hauser L."/>
            <person name="Markowitz V."/>
            <person name="Cheng J.-F."/>
            <person name="Hugenholtz P."/>
            <person name="Woyke T."/>
            <person name="Wu D."/>
            <person name="Jando M."/>
            <person name="Schneider S."/>
            <person name="Klenk H.-P."/>
            <person name="Eisen J.A."/>
        </authorList>
    </citation>
    <scope>NUCLEOTIDE SEQUENCE [LARGE SCALE GENOMIC DNA]</scope>
    <source>
        <strain evidence="3">ATCC 19993 / DSM 43833 / CBS 139.67 / JCM 10125 / KCTC 9307 / NBRC 14880 / R51</strain>
    </source>
</reference>
<feature type="transmembrane region" description="Helical" evidence="1">
    <location>
        <begin position="58"/>
        <end position="86"/>
    </location>
</feature>
<dbReference type="RefSeq" id="WP_013130916.1">
    <property type="nucleotide sequence ID" value="NC_014165.1"/>
</dbReference>
<organism evidence="2 3">
    <name type="scientific">Thermobispora bispora (strain ATCC 19993 / DSM 43833 / CBS 139.67 / JCM 10125 / KCTC 9307 / NBRC 14880 / R51)</name>
    <dbReference type="NCBI Taxonomy" id="469371"/>
    <lineage>
        <taxon>Bacteria</taxon>
        <taxon>Bacillati</taxon>
        <taxon>Actinomycetota</taxon>
        <taxon>Actinomycetes</taxon>
        <taxon>Streptosporangiales</taxon>
        <taxon>Streptosporangiaceae</taxon>
        <taxon>Thermobispora</taxon>
    </lineage>
</organism>
<dbReference type="Proteomes" id="UP000006640">
    <property type="component" value="Chromosome"/>
</dbReference>
<dbReference type="HOGENOM" id="CLU_1874325_0_0_11"/>
<dbReference type="AlphaFoldDB" id="D6Y5N7"/>
<gene>
    <name evidence="2" type="ordered locus">Tbis_0658</name>
</gene>
<keyword evidence="1" id="KW-0472">Membrane</keyword>
<dbReference type="eggNOG" id="ENOG50348EF">
    <property type="taxonomic scope" value="Bacteria"/>
</dbReference>
<dbReference type="KEGG" id="tbi:Tbis_0658"/>
<evidence type="ECO:0000256" key="1">
    <source>
        <dbReference type="SAM" id="Phobius"/>
    </source>
</evidence>
<accession>D6Y5N7</accession>
<dbReference type="OrthoDB" id="3537392at2"/>
<dbReference type="EMBL" id="CP001874">
    <property type="protein sequence ID" value="ADG87383.1"/>
    <property type="molecule type" value="Genomic_DNA"/>
</dbReference>
<keyword evidence="3" id="KW-1185">Reference proteome</keyword>